<dbReference type="InterPro" id="IPR026349">
    <property type="entry name" value="CHP04255"/>
</dbReference>
<name>A0ABS3M2F6_9BACT</name>
<organism evidence="1 2">
    <name type="scientific">Prevotella illustrans</name>
    <dbReference type="NCBI Taxonomy" id="2800387"/>
    <lineage>
        <taxon>Bacteria</taxon>
        <taxon>Pseudomonadati</taxon>
        <taxon>Bacteroidota</taxon>
        <taxon>Bacteroidia</taxon>
        <taxon>Bacteroidales</taxon>
        <taxon>Prevotellaceae</taxon>
        <taxon>Prevotella</taxon>
    </lineage>
</organism>
<proteinExistence type="predicted"/>
<sequence>MASDNHIVTKQWSKLEKAPVVVAMCQIKFDESNVAIDDFLRFDANLRRYLPERNHNIAASISLKTNTPIPLGKAPIKGISDTKVTGYLYFSKDQKEKLEISTDGITYTSEAAYMGWDNFKTTVLKYTELFKPILETVAIKRTSIRFINQFEITEFDDPAEYFNTVISSTGDERHLPYPLLKYGFRMTVDVKEGVYSIINQNVDKKTDKYTYIFDIDVLNRNNLLYTSDSLECVLEDLRNIKNTIFFNNITDKTIALCN</sequence>
<evidence type="ECO:0000313" key="1">
    <source>
        <dbReference type="EMBL" id="MBO1362322.1"/>
    </source>
</evidence>
<dbReference type="RefSeq" id="WP_107581506.1">
    <property type="nucleotide sequence ID" value="NZ_JAERMS010000001.1"/>
</dbReference>
<accession>A0ABS3M2F6</accession>
<dbReference type="NCBIfam" id="TIGR04255">
    <property type="entry name" value="sporadTIGR04255"/>
    <property type="match status" value="1"/>
</dbReference>
<evidence type="ECO:0000313" key="2">
    <source>
        <dbReference type="Proteomes" id="UP000664265"/>
    </source>
</evidence>
<gene>
    <name evidence="1" type="ORF">JHU38_00745</name>
</gene>
<dbReference type="Proteomes" id="UP000664265">
    <property type="component" value="Unassembled WGS sequence"/>
</dbReference>
<protein>
    <submittedName>
        <fullName evidence="1">TIGR04255 family protein</fullName>
    </submittedName>
</protein>
<dbReference type="EMBL" id="JAERMS010000001">
    <property type="protein sequence ID" value="MBO1362322.1"/>
    <property type="molecule type" value="Genomic_DNA"/>
</dbReference>
<comment type="caution">
    <text evidence="1">The sequence shown here is derived from an EMBL/GenBank/DDBJ whole genome shotgun (WGS) entry which is preliminary data.</text>
</comment>
<keyword evidence="2" id="KW-1185">Reference proteome</keyword>
<reference evidence="1 2" key="1">
    <citation type="submission" date="2021-01" db="EMBL/GenBank/DDBJ databases">
        <title>Prevotella A2931 sp. nov.</title>
        <authorList>
            <person name="Buhl M."/>
            <person name="Oberhettinger P."/>
        </authorList>
    </citation>
    <scope>NUCLEOTIDE SEQUENCE [LARGE SCALE GENOMIC DNA]</scope>
    <source>
        <strain evidence="1 2">A2931</strain>
    </source>
</reference>